<reference evidence="1 2" key="1">
    <citation type="submission" date="2021-05" db="EMBL/GenBank/DDBJ databases">
        <title>Phylogenetic classification of ten novel species belonging to the genus Bifidobacterium comprising B. colchicus sp. nov., B. abeli sp. nov., B. bicoloris sp. nov., B. guerezis sp. nov., B. rosaliae sp. nov., B. santillanensis sp. nov., B. argentati sp. nov., B. amazzoni sp. nov., B. pluviali sp. nov., and B. pinnaculum sp. nov.</title>
        <authorList>
            <person name="Lugli G.A."/>
            <person name="Ruiz Garcia L."/>
            <person name="Margolles A."/>
            <person name="Ventura M."/>
        </authorList>
    </citation>
    <scope>NUCLEOTIDE SEQUENCE [LARGE SCALE GENOMIC DNA]</scope>
    <source>
        <strain evidence="1 2">6T3</strain>
    </source>
</reference>
<comment type="caution">
    <text evidence="1">The sequence shown here is derived from an EMBL/GenBank/DDBJ whole genome shotgun (WGS) entry which is preliminary data.</text>
</comment>
<protein>
    <submittedName>
        <fullName evidence="1">Glycosyl hydrolase</fullName>
    </submittedName>
</protein>
<name>A0ABS6WBS8_9BIFI</name>
<dbReference type="Proteomes" id="UP000812844">
    <property type="component" value="Unassembled WGS sequence"/>
</dbReference>
<keyword evidence="2" id="KW-1185">Reference proteome</keyword>
<evidence type="ECO:0000313" key="1">
    <source>
        <dbReference type="EMBL" id="MBW3083192.1"/>
    </source>
</evidence>
<keyword evidence="1" id="KW-0378">Hydrolase</keyword>
<sequence>MRFGVNYTPSNGWFHAWLDPDWDSIDRDLEQIARLGMDHVRIFPVWPYLQPNRTWINRRGVADVRRMVHIAGEHGLDVYVDVFQGHLSSFDFLPSWLVTWHTGNMFTDPDAVAAECELIRTLSGELSQEPAFRGITVGNEVNQLSDRPHPTRMAASPEQIDRWLDATLRAAGSDGRLSLYSVNDGVWFLDGHPFTPVQSGNKGDLTTIHSWVFNGVAQGYGATSGECTAYALYLAELARAFSADPHRQVWLQEVGAPENVMDAADTPEFCRRTVTTALDCPNLWGVTWWCSHDVGSAMSDFPPFEHALGLFDEHGELKPIGREFARLAAEHRGDAPAPARGTAVVVDVDDAGNPVSRSECGPGGSVFDMWMSLHAAGERPTLIASNLAADGRALAARGITRLVRCDEHYGARFYTAVSDPAFDEVEAA</sequence>
<evidence type="ECO:0000313" key="2">
    <source>
        <dbReference type="Proteomes" id="UP000812844"/>
    </source>
</evidence>
<accession>A0ABS6WBS8</accession>
<proteinExistence type="predicted"/>
<organism evidence="1 2">
    <name type="scientific">Bifidobacterium phasiani</name>
    <dbReference type="NCBI Taxonomy" id="2834431"/>
    <lineage>
        <taxon>Bacteria</taxon>
        <taxon>Bacillati</taxon>
        <taxon>Actinomycetota</taxon>
        <taxon>Actinomycetes</taxon>
        <taxon>Bifidobacteriales</taxon>
        <taxon>Bifidobacteriaceae</taxon>
        <taxon>Bifidobacterium</taxon>
    </lineage>
</organism>
<dbReference type="GO" id="GO:0016787">
    <property type="term" value="F:hydrolase activity"/>
    <property type="evidence" value="ECO:0007669"/>
    <property type="project" value="UniProtKB-KW"/>
</dbReference>
<dbReference type="EMBL" id="JAHBBD010000016">
    <property type="protein sequence ID" value="MBW3083192.1"/>
    <property type="molecule type" value="Genomic_DNA"/>
</dbReference>
<gene>
    <name evidence="1" type="ORF">KIH73_07415</name>
</gene>
<dbReference type="RefSeq" id="WP_219082094.1">
    <property type="nucleotide sequence ID" value="NZ_JAHBBD010000016.1"/>
</dbReference>